<sequence>MQTTPCLVTMFEALTLSVSHTWVSAFEGGKGKCTDIGRKDKATQEDYRDAVCHCREKIIVAKARLEFKLNGTVKDNKMDF</sequence>
<gene>
    <name evidence="2" type="ORF">QYF61_007137</name>
</gene>
<evidence type="ECO:0000313" key="2">
    <source>
        <dbReference type="EMBL" id="KAK4826290.1"/>
    </source>
</evidence>
<proteinExistence type="predicted"/>
<feature type="chain" id="PRO_5042897160" evidence="1">
    <location>
        <begin position="26"/>
        <end position="80"/>
    </location>
</feature>
<accession>A0AAN7NHV9</accession>
<organism evidence="2 3">
    <name type="scientific">Mycteria americana</name>
    <name type="common">Wood stork</name>
    <dbReference type="NCBI Taxonomy" id="33587"/>
    <lineage>
        <taxon>Eukaryota</taxon>
        <taxon>Metazoa</taxon>
        <taxon>Chordata</taxon>
        <taxon>Craniata</taxon>
        <taxon>Vertebrata</taxon>
        <taxon>Euteleostomi</taxon>
        <taxon>Archelosauria</taxon>
        <taxon>Archosauria</taxon>
        <taxon>Dinosauria</taxon>
        <taxon>Saurischia</taxon>
        <taxon>Theropoda</taxon>
        <taxon>Coelurosauria</taxon>
        <taxon>Aves</taxon>
        <taxon>Neognathae</taxon>
        <taxon>Neoaves</taxon>
        <taxon>Aequornithes</taxon>
        <taxon>Ciconiiformes</taxon>
        <taxon>Ciconiidae</taxon>
        <taxon>Mycteria</taxon>
    </lineage>
</organism>
<keyword evidence="1" id="KW-0732">Signal</keyword>
<dbReference type="AlphaFoldDB" id="A0AAN7NHV9"/>
<feature type="signal peptide" evidence="1">
    <location>
        <begin position="1"/>
        <end position="25"/>
    </location>
</feature>
<protein>
    <submittedName>
        <fullName evidence="2">Uncharacterized protein</fullName>
    </submittedName>
</protein>
<dbReference type="Proteomes" id="UP001333110">
    <property type="component" value="Unassembled WGS sequence"/>
</dbReference>
<reference evidence="2 3" key="1">
    <citation type="journal article" date="2023" name="J. Hered.">
        <title>Chromosome-level genome of the wood stork (Mycteria americana) provides insight into avian chromosome evolution.</title>
        <authorList>
            <person name="Flamio R. Jr."/>
            <person name="Ramstad K.M."/>
        </authorList>
    </citation>
    <scope>NUCLEOTIDE SEQUENCE [LARGE SCALE GENOMIC DNA]</scope>
    <source>
        <strain evidence="2">JAX WOST 10</strain>
    </source>
</reference>
<name>A0AAN7NHV9_MYCAM</name>
<comment type="caution">
    <text evidence="2">The sequence shown here is derived from an EMBL/GenBank/DDBJ whole genome shotgun (WGS) entry which is preliminary data.</text>
</comment>
<keyword evidence="3" id="KW-1185">Reference proteome</keyword>
<evidence type="ECO:0000313" key="3">
    <source>
        <dbReference type="Proteomes" id="UP001333110"/>
    </source>
</evidence>
<evidence type="ECO:0000256" key="1">
    <source>
        <dbReference type="SAM" id="SignalP"/>
    </source>
</evidence>
<dbReference type="EMBL" id="JAUNZN010000002">
    <property type="protein sequence ID" value="KAK4826290.1"/>
    <property type="molecule type" value="Genomic_DNA"/>
</dbReference>